<dbReference type="Gene3D" id="3.90.70.10">
    <property type="entry name" value="Cysteine proteinases"/>
    <property type="match status" value="1"/>
</dbReference>
<keyword evidence="6" id="KW-0833">Ubl conjugation pathway</keyword>
<dbReference type="GO" id="GO:0005730">
    <property type="term" value="C:nucleolus"/>
    <property type="evidence" value="ECO:0007669"/>
    <property type="project" value="UniProtKB-SubCell"/>
</dbReference>
<dbReference type="EC" id="3.4.19.12" evidence="4"/>
<keyword evidence="5" id="KW-0645">Protease</keyword>
<comment type="catalytic activity">
    <reaction evidence="1">
        <text>Thiol-dependent hydrolysis of ester, thioester, amide, peptide and isopeptide bonds formed by the C-terminal Gly of ubiquitin (a 76-residue protein attached to proteins as an intracellular targeting signal).</text>
        <dbReference type="EC" id="3.4.19.12"/>
    </reaction>
</comment>
<dbReference type="InterPro" id="IPR038765">
    <property type="entry name" value="Papain-like_cys_pep_sf"/>
</dbReference>
<dbReference type="PANTHER" id="PTHR24006">
    <property type="entry name" value="UBIQUITIN CARBOXYL-TERMINAL HYDROLASE"/>
    <property type="match status" value="1"/>
</dbReference>
<dbReference type="InterPro" id="IPR001394">
    <property type="entry name" value="Peptidase_C19_UCH"/>
</dbReference>
<dbReference type="PROSITE" id="PS00972">
    <property type="entry name" value="USP_1"/>
    <property type="match status" value="1"/>
</dbReference>
<evidence type="ECO:0000256" key="12">
    <source>
        <dbReference type="ARBA" id="ARBA00042420"/>
    </source>
</evidence>
<dbReference type="GO" id="GO:0004843">
    <property type="term" value="F:cysteine-type deubiquitinase activity"/>
    <property type="evidence" value="ECO:0000318"/>
    <property type="project" value="GO_Central"/>
</dbReference>
<dbReference type="GO" id="GO:0042981">
    <property type="term" value="P:regulation of apoptotic process"/>
    <property type="evidence" value="ECO:0000318"/>
    <property type="project" value="GO_Central"/>
</dbReference>
<evidence type="ECO:0000256" key="9">
    <source>
        <dbReference type="ARBA" id="ARBA00039432"/>
    </source>
</evidence>
<evidence type="ECO:0000256" key="10">
    <source>
        <dbReference type="ARBA" id="ARBA00041300"/>
    </source>
</evidence>
<proteinExistence type="inferred from homology"/>
<dbReference type="GO" id="GO:0016579">
    <property type="term" value="P:protein deubiquitination"/>
    <property type="evidence" value="ECO:0007669"/>
    <property type="project" value="InterPro"/>
</dbReference>
<dbReference type="EMBL" id="GL732523">
    <property type="protein sequence ID" value="EFX90396.1"/>
    <property type="molecule type" value="Genomic_DNA"/>
</dbReference>
<evidence type="ECO:0000256" key="13">
    <source>
        <dbReference type="ARBA" id="ARBA00043009"/>
    </source>
</evidence>
<organism evidence="15 16">
    <name type="scientific">Daphnia pulex</name>
    <name type="common">Water flea</name>
    <dbReference type="NCBI Taxonomy" id="6669"/>
    <lineage>
        <taxon>Eukaryota</taxon>
        <taxon>Metazoa</taxon>
        <taxon>Ecdysozoa</taxon>
        <taxon>Arthropoda</taxon>
        <taxon>Crustacea</taxon>
        <taxon>Branchiopoda</taxon>
        <taxon>Diplostraca</taxon>
        <taxon>Cladocera</taxon>
        <taxon>Anomopoda</taxon>
        <taxon>Daphniidae</taxon>
        <taxon>Daphnia</taxon>
    </lineage>
</organism>
<evidence type="ECO:0000256" key="2">
    <source>
        <dbReference type="ARBA" id="ARBA00004604"/>
    </source>
</evidence>
<evidence type="ECO:0000259" key="14">
    <source>
        <dbReference type="PROSITE" id="PS50235"/>
    </source>
</evidence>
<dbReference type="OMA" id="MCKASQV"/>
<dbReference type="InterPro" id="IPR028889">
    <property type="entry name" value="USP"/>
</dbReference>
<name>E9FS10_DAPPU</name>
<accession>E9FS10</accession>
<evidence type="ECO:0000256" key="4">
    <source>
        <dbReference type="ARBA" id="ARBA00012759"/>
    </source>
</evidence>
<evidence type="ECO:0000256" key="1">
    <source>
        <dbReference type="ARBA" id="ARBA00000707"/>
    </source>
</evidence>
<dbReference type="STRING" id="6669.E9FS10"/>
<keyword evidence="7" id="KW-0378">Hydrolase</keyword>
<evidence type="ECO:0000313" key="15">
    <source>
        <dbReference type="EMBL" id="EFX90396.1"/>
    </source>
</evidence>
<dbReference type="SUPFAM" id="SSF54001">
    <property type="entry name" value="Cysteine proteinases"/>
    <property type="match status" value="1"/>
</dbReference>
<sequence length="447" mass="49471">MPASVADPVALVLRTALSGKKGPYSHETENAPELLEDRLAASAKRVLLSSIEYEPAPKQQLLSLDTLKSKYTVLNSSLSAKITSLNGIFISSKLFLSLINNPVTIQDSLPAPKVTLFRSEDVKVGWKGSVPVGAGMINMGNTCYMNSTLQALFHVPSLSNWLSSVRQCKNCDPNGSQLCVVCIIAKTLQSTHDKSGSVIKPILVYNRLKLICKHLVHGRQEDAHEFMRYLMEAMEKAYLQSVGGTKLDSRSKETNPLGQIFGGYIRTEVTCLKCKHTSTTFQHFQDIPLDIQHASTLDDALGHYFRRERLEGDNAYKCEKCKSKVPATKKFSIERAPNVLCIQLKRFGLMGGKMSKHIQFSRNLNLNRFLFHQSSGGPCVTYKFVSLINHMGPSQHCGHYTAIAEASNGQLYLFDDCSVRLISLNVAMSTGAYVLIYEKVQSSPSTP</sequence>
<dbReference type="PANTHER" id="PTHR24006:SF758">
    <property type="entry name" value="UBIQUITIN CARBOXYL-TERMINAL HYDROLASE 36"/>
    <property type="match status" value="1"/>
</dbReference>
<comment type="similarity">
    <text evidence="3">Belongs to the peptidase C19 family.</text>
</comment>
<dbReference type="GO" id="GO:0031647">
    <property type="term" value="P:regulation of protein stability"/>
    <property type="evidence" value="ECO:0000318"/>
    <property type="project" value="GO_Central"/>
</dbReference>
<gene>
    <name evidence="15" type="ORF">DAPPUDRAFT_39928</name>
</gene>
<evidence type="ECO:0000256" key="3">
    <source>
        <dbReference type="ARBA" id="ARBA00009085"/>
    </source>
</evidence>
<reference evidence="15 16" key="1">
    <citation type="journal article" date="2011" name="Science">
        <title>The ecoresponsive genome of Daphnia pulex.</title>
        <authorList>
            <person name="Colbourne J.K."/>
            <person name="Pfrender M.E."/>
            <person name="Gilbert D."/>
            <person name="Thomas W.K."/>
            <person name="Tucker A."/>
            <person name="Oakley T.H."/>
            <person name="Tokishita S."/>
            <person name="Aerts A."/>
            <person name="Arnold G.J."/>
            <person name="Basu M.K."/>
            <person name="Bauer D.J."/>
            <person name="Caceres C.E."/>
            <person name="Carmel L."/>
            <person name="Casola C."/>
            <person name="Choi J.H."/>
            <person name="Detter J.C."/>
            <person name="Dong Q."/>
            <person name="Dusheyko S."/>
            <person name="Eads B.D."/>
            <person name="Frohlich T."/>
            <person name="Geiler-Samerotte K.A."/>
            <person name="Gerlach D."/>
            <person name="Hatcher P."/>
            <person name="Jogdeo S."/>
            <person name="Krijgsveld J."/>
            <person name="Kriventseva E.V."/>
            <person name="Kultz D."/>
            <person name="Laforsch C."/>
            <person name="Lindquist E."/>
            <person name="Lopez J."/>
            <person name="Manak J.R."/>
            <person name="Muller J."/>
            <person name="Pangilinan J."/>
            <person name="Patwardhan R.P."/>
            <person name="Pitluck S."/>
            <person name="Pritham E.J."/>
            <person name="Rechtsteiner A."/>
            <person name="Rho M."/>
            <person name="Rogozin I.B."/>
            <person name="Sakarya O."/>
            <person name="Salamov A."/>
            <person name="Schaack S."/>
            <person name="Shapiro H."/>
            <person name="Shiga Y."/>
            <person name="Skalitzky C."/>
            <person name="Smith Z."/>
            <person name="Souvorov A."/>
            <person name="Sung W."/>
            <person name="Tang Z."/>
            <person name="Tsuchiya D."/>
            <person name="Tu H."/>
            <person name="Vos H."/>
            <person name="Wang M."/>
            <person name="Wolf Y.I."/>
            <person name="Yamagata H."/>
            <person name="Yamada T."/>
            <person name="Ye Y."/>
            <person name="Shaw J.R."/>
            <person name="Andrews J."/>
            <person name="Crease T.J."/>
            <person name="Tang H."/>
            <person name="Lucas S.M."/>
            <person name="Robertson H.M."/>
            <person name="Bork P."/>
            <person name="Koonin E.V."/>
            <person name="Zdobnov E.M."/>
            <person name="Grigoriev I.V."/>
            <person name="Lynch M."/>
            <person name="Boore J.L."/>
        </authorList>
    </citation>
    <scope>NUCLEOTIDE SEQUENCE [LARGE SCALE GENOMIC DNA]</scope>
</reference>
<feature type="non-terminal residue" evidence="15">
    <location>
        <position position="1"/>
    </location>
</feature>
<dbReference type="AlphaFoldDB" id="E9FS10"/>
<feature type="domain" description="USP" evidence="14">
    <location>
        <begin position="134"/>
        <end position="440"/>
    </location>
</feature>
<dbReference type="GO" id="GO:0005634">
    <property type="term" value="C:nucleus"/>
    <property type="evidence" value="ECO:0000318"/>
    <property type="project" value="GO_Central"/>
</dbReference>
<dbReference type="PROSITE" id="PS50235">
    <property type="entry name" value="USP_3"/>
    <property type="match status" value="1"/>
</dbReference>
<dbReference type="eggNOG" id="KOG1865">
    <property type="taxonomic scope" value="Eukaryota"/>
</dbReference>
<keyword evidence="8" id="KW-0788">Thiol protease</keyword>
<dbReference type="KEGG" id="dpx:DAPPUDRAFT_39928"/>
<protein>
    <recommendedName>
        <fullName evidence="9">Ubiquitin carboxyl-terminal hydrolase 36</fullName>
        <ecNumber evidence="4">3.4.19.12</ecNumber>
    </recommendedName>
    <alternativeName>
        <fullName evidence="12">Deubiquitinating enzyme 36</fullName>
    </alternativeName>
    <alternativeName>
        <fullName evidence="11">Protein scrawny</fullName>
    </alternativeName>
    <alternativeName>
        <fullName evidence="10">Ubiquitin thioesterase 36</fullName>
    </alternativeName>
    <alternativeName>
        <fullName evidence="13">Ubiquitin-specific-processing protease 36</fullName>
    </alternativeName>
</protein>
<evidence type="ECO:0000256" key="5">
    <source>
        <dbReference type="ARBA" id="ARBA00022670"/>
    </source>
</evidence>
<dbReference type="OrthoDB" id="420187at2759"/>
<dbReference type="InterPro" id="IPR018200">
    <property type="entry name" value="USP_CS"/>
</dbReference>
<dbReference type="InParanoid" id="E9FS10"/>
<evidence type="ECO:0000256" key="7">
    <source>
        <dbReference type="ARBA" id="ARBA00022801"/>
    </source>
</evidence>
<dbReference type="GO" id="GO:0006508">
    <property type="term" value="P:proteolysis"/>
    <property type="evidence" value="ECO:0007669"/>
    <property type="project" value="UniProtKB-KW"/>
</dbReference>
<dbReference type="GO" id="GO:0005829">
    <property type="term" value="C:cytosol"/>
    <property type="evidence" value="ECO:0000318"/>
    <property type="project" value="GO_Central"/>
</dbReference>
<evidence type="ECO:0000313" key="16">
    <source>
        <dbReference type="Proteomes" id="UP000000305"/>
    </source>
</evidence>
<evidence type="ECO:0000256" key="8">
    <source>
        <dbReference type="ARBA" id="ARBA00022807"/>
    </source>
</evidence>
<dbReference type="HOGENOM" id="CLU_008279_10_5_1"/>
<evidence type="ECO:0000256" key="6">
    <source>
        <dbReference type="ARBA" id="ARBA00022786"/>
    </source>
</evidence>
<dbReference type="Proteomes" id="UP000000305">
    <property type="component" value="Unassembled WGS sequence"/>
</dbReference>
<comment type="subcellular location">
    <subcellularLocation>
        <location evidence="2">Nucleus</location>
        <location evidence="2">Nucleolus</location>
    </subcellularLocation>
</comment>
<dbReference type="Pfam" id="PF00443">
    <property type="entry name" value="UCH"/>
    <property type="match status" value="1"/>
</dbReference>
<evidence type="ECO:0000256" key="11">
    <source>
        <dbReference type="ARBA" id="ARBA00042154"/>
    </source>
</evidence>
<dbReference type="InterPro" id="IPR050164">
    <property type="entry name" value="Peptidase_C19"/>
</dbReference>
<dbReference type="MEROPS" id="C19.097"/>
<dbReference type="FunFam" id="3.90.70.10:FF:000119">
    <property type="entry name" value="Ubiquitin specific peptidase 36"/>
    <property type="match status" value="1"/>
</dbReference>
<keyword evidence="16" id="KW-1185">Reference proteome</keyword>